<dbReference type="GO" id="GO:0006355">
    <property type="term" value="P:regulation of DNA-templated transcription"/>
    <property type="evidence" value="ECO:0007669"/>
    <property type="project" value="InterPro"/>
</dbReference>
<protein>
    <recommendedName>
        <fullName evidence="3">DNA gyrase inhibitor YacG</fullName>
    </recommendedName>
</protein>
<keyword evidence="6" id="KW-1185">Reference proteome</keyword>
<dbReference type="Pfam" id="PF03884">
    <property type="entry name" value="YacG"/>
    <property type="match status" value="1"/>
</dbReference>
<feature type="binding site" evidence="3">
    <location>
        <position position="20"/>
    </location>
    <ligand>
        <name>Zn(2+)</name>
        <dbReference type="ChEBI" id="CHEBI:29105"/>
    </ligand>
</feature>
<dbReference type="InterPro" id="IPR005584">
    <property type="entry name" value="DNA_gyrase_inhibitor_YacG"/>
</dbReference>
<keyword evidence="1 3" id="KW-0479">Metal-binding</keyword>
<sequence length="71" mass="7895">MEERMNSKASVEPLRKPRQCPECGRPSSRDTYPFCSARCRELDLSRWLTGSYAIPVAEDESKAGGDEGDNG</sequence>
<feature type="region of interest" description="Disordered" evidence="4">
    <location>
        <begin position="1"/>
        <end position="28"/>
    </location>
</feature>
<dbReference type="HAMAP" id="MF_00649">
    <property type="entry name" value="DNA_gyrase_inhibitor_YacG"/>
    <property type="match status" value="1"/>
</dbReference>
<dbReference type="Proteomes" id="UP000032611">
    <property type="component" value="Chromosome"/>
</dbReference>
<comment type="function">
    <text evidence="3">Inhibits all the catalytic activities of DNA gyrase by preventing its interaction with DNA. Acts by binding directly to the C-terminal domain of GyrB, which probably disrupts DNA binding by the gyrase.</text>
</comment>
<proteinExistence type="inferred from homology"/>
<evidence type="ECO:0000313" key="5">
    <source>
        <dbReference type="EMBL" id="AJY47521.1"/>
    </source>
</evidence>
<comment type="cofactor">
    <cofactor evidence="3">
        <name>Zn(2+)</name>
        <dbReference type="ChEBI" id="CHEBI:29105"/>
    </cofactor>
    <text evidence="3">Binds 1 zinc ion.</text>
</comment>
<dbReference type="InterPro" id="IPR013088">
    <property type="entry name" value="Znf_NHR/GATA"/>
</dbReference>
<dbReference type="EMBL" id="CP010803">
    <property type="protein sequence ID" value="AJY47521.1"/>
    <property type="molecule type" value="Genomic_DNA"/>
</dbReference>
<dbReference type="AlphaFoldDB" id="A0A0D5LTY6"/>
<feature type="binding site" evidence="3">
    <location>
        <position position="39"/>
    </location>
    <ligand>
        <name>Zn(2+)</name>
        <dbReference type="ChEBI" id="CHEBI:29105"/>
    </ligand>
</feature>
<gene>
    <name evidence="3" type="primary">yacG</name>
    <name evidence="5" type="ORF">TM49_20560</name>
</gene>
<evidence type="ECO:0000313" key="6">
    <source>
        <dbReference type="Proteomes" id="UP000032611"/>
    </source>
</evidence>
<dbReference type="GO" id="GO:0008270">
    <property type="term" value="F:zinc ion binding"/>
    <property type="evidence" value="ECO:0007669"/>
    <property type="project" value="UniProtKB-UniRule"/>
</dbReference>
<dbReference type="NCBIfam" id="NF002362">
    <property type="entry name" value="PRK01343.1"/>
    <property type="match status" value="1"/>
</dbReference>
<dbReference type="SUPFAM" id="SSF57716">
    <property type="entry name" value="Glucocorticoid receptor-like (DNA-binding domain)"/>
    <property type="match status" value="1"/>
</dbReference>
<organism evidence="5 6">
    <name type="scientific">Martelella endophytica</name>
    <dbReference type="NCBI Taxonomy" id="1486262"/>
    <lineage>
        <taxon>Bacteria</taxon>
        <taxon>Pseudomonadati</taxon>
        <taxon>Pseudomonadota</taxon>
        <taxon>Alphaproteobacteria</taxon>
        <taxon>Hyphomicrobiales</taxon>
        <taxon>Aurantimonadaceae</taxon>
        <taxon>Martelella</taxon>
    </lineage>
</organism>
<keyword evidence="2 3" id="KW-0862">Zinc</keyword>
<dbReference type="Gene3D" id="3.30.50.10">
    <property type="entry name" value="Erythroid Transcription Factor GATA-1, subunit A"/>
    <property type="match status" value="1"/>
</dbReference>
<comment type="similarity">
    <text evidence="3">Belongs to the DNA gyrase inhibitor YacG family.</text>
</comment>
<comment type="subunit">
    <text evidence="3">Interacts with GyrB.</text>
</comment>
<dbReference type="PANTHER" id="PTHR36150:SF1">
    <property type="entry name" value="DNA GYRASE INHIBITOR YACG"/>
    <property type="match status" value="1"/>
</dbReference>
<dbReference type="GO" id="GO:0008657">
    <property type="term" value="F:DNA topoisomerase type II (double strand cut, ATP-hydrolyzing) inhibitor activity"/>
    <property type="evidence" value="ECO:0007669"/>
    <property type="project" value="UniProtKB-UniRule"/>
</dbReference>
<evidence type="ECO:0000256" key="3">
    <source>
        <dbReference type="HAMAP-Rule" id="MF_00649"/>
    </source>
</evidence>
<dbReference type="HOGENOM" id="CLU_178280_2_2_5"/>
<evidence type="ECO:0000256" key="4">
    <source>
        <dbReference type="SAM" id="MobiDB-lite"/>
    </source>
</evidence>
<dbReference type="PATRIC" id="fig|1486262.3.peg.4249"/>
<name>A0A0D5LTY6_MAREN</name>
<dbReference type="STRING" id="1486262.TM49_20560"/>
<evidence type="ECO:0000256" key="1">
    <source>
        <dbReference type="ARBA" id="ARBA00022723"/>
    </source>
</evidence>
<feature type="binding site" evidence="3">
    <location>
        <position position="23"/>
    </location>
    <ligand>
        <name>Zn(2+)</name>
        <dbReference type="ChEBI" id="CHEBI:29105"/>
    </ligand>
</feature>
<feature type="binding site" evidence="3">
    <location>
        <position position="35"/>
    </location>
    <ligand>
        <name>Zn(2+)</name>
        <dbReference type="ChEBI" id="CHEBI:29105"/>
    </ligand>
</feature>
<evidence type="ECO:0000256" key="2">
    <source>
        <dbReference type="ARBA" id="ARBA00022833"/>
    </source>
</evidence>
<reference evidence="5 6" key="1">
    <citation type="journal article" date="2015" name="Genome Announc.">
        <title>Complete genome sequence of Martelella endophytica YC6887, which has antifungal activity associated with a halophyte.</title>
        <authorList>
            <person name="Khan A."/>
            <person name="Khan H."/>
            <person name="Chung E.J."/>
            <person name="Hossain M.T."/>
            <person name="Chung Y.R."/>
        </authorList>
    </citation>
    <scope>NUCLEOTIDE SEQUENCE [LARGE SCALE GENOMIC DNA]</scope>
    <source>
        <strain evidence="5">YC6887</strain>
    </source>
</reference>
<dbReference type="KEGG" id="mey:TM49_20560"/>
<accession>A0A0D5LTY6</accession>
<dbReference type="PANTHER" id="PTHR36150">
    <property type="entry name" value="DNA GYRASE INHIBITOR YACG"/>
    <property type="match status" value="1"/>
</dbReference>